<dbReference type="PROSITE" id="PS51833">
    <property type="entry name" value="HDOD"/>
    <property type="match status" value="1"/>
</dbReference>
<dbReference type="NCBIfam" id="TIGR00277">
    <property type="entry name" value="HDIG"/>
    <property type="match status" value="1"/>
</dbReference>
<organism evidence="3 4">
    <name type="scientific">Desulfosarcina widdelii</name>
    <dbReference type="NCBI Taxonomy" id="947919"/>
    <lineage>
        <taxon>Bacteria</taxon>
        <taxon>Pseudomonadati</taxon>
        <taxon>Thermodesulfobacteriota</taxon>
        <taxon>Desulfobacteria</taxon>
        <taxon>Desulfobacterales</taxon>
        <taxon>Desulfosarcinaceae</taxon>
        <taxon>Desulfosarcina</taxon>
    </lineage>
</organism>
<dbReference type="Gene3D" id="1.10.3210.10">
    <property type="entry name" value="Hypothetical protein af1432"/>
    <property type="match status" value="1"/>
</dbReference>
<dbReference type="InterPro" id="IPR006675">
    <property type="entry name" value="HDIG_dom"/>
</dbReference>
<feature type="domain" description="HDOD" evidence="2">
    <location>
        <begin position="142"/>
        <end position="337"/>
    </location>
</feature>
<evidence type="ECO:0000256" key="1">
    <source>
        <dbReference type="SAM" id="MobiDB-lite"/>
    </source>
</evidence>
<protein>
    <submittedName>
        <fullName evidence="3">Phosphohydrolase</fullName>
    </submittedName>
</protein>
<name>A0A5K7Z5U8_9BACT</name>
<dbReference type="SMART" id="SM00471">
    <property type="entry name" value="HDc"/>
    <property type="match status" value="1"/>
</dbReference>
<dbReference type="PANTHER" id="PTHR33525:SF3">
    <property type="entry name" value="RIBONUCLEASE Y"/>
    <property type="match status" value="1"/>
</dbReference>
<dbReference type="AlphaFoldDB" id="A0A5K7Z5U8"/>
<dbReference type="InterPro" id="IPR013976">
    <property type="entry name" value="HDOD"/>
</dbReference>
<dbReference type="RefSeq" id="WP_155304943.1">
    <property type="nucleotide sequence ID" value="NZ_AP021875.1"/>
</dbReference>
<dbReference type="InterPro" id="IPR003607">
    <property type="entry name" value="HD/PDEase_dom"/>
</dbReference>
<dbReference type="GO" id="GO:0016787">
    <property type="term" value="F:hydrolase activity"/>
    <property type="evidence" value="ECO:0007669"/>
    <property type="project" value="UniProtKB-KW"/>
</dbReference>
<sequence>MPFYSIDQLKPGMVLATDVTDMSGRLLLSKGQAIDPKHLNIFKMWGVPEVQVQDDQENGPEDSPTVDPEVMRHTAESLKSVFSGNDLNHPAVAEIFRQAVFHRSRSGVSPTVERSTVAASESTPSSNSLEMRQKIRNRDIKLPEVPTIIFKLNDTIADPFSSSDDIAQVISKSPGLAAQLLRIVNSAFYGFPSRIDSISRAVTVIGSKEISALAAGIATMEIFKDIPKNVFDTQAFTHHSLTCGVLARILAAGGNIRNTEQLFVSGLLHDIGRMVMFRYFPRQVGTMLAAATDGETCLYDVEKRVMGFRHTDIAADLFEKWKFPVALSQNVVFHHRPTSAQDPARAAVIHLADIIAHALGEGKSGEWCIPTLDTAAWDKLRISPQTLATIIPQAIHHLNFLTSIFTGES</sequence>
<keyword evidence="3" id="KW-0378">Hydrolase</keyword>
<proteinExistence type="predicted"/>
<dbReference type="KEGG" id="dwd:DSCW_35020"/>
<evidence type="ECO:0000259" key="2">
    <source>
        <dbReference type="PROSITE" id="PS51833"/>
    </source>
</evidence>
<dbReference type="CDD" id="cd00077">
    <property type="entry name" value="HDc"/>
    <property type="match status" value="1"/>
</dbReference>
<evidence type="ECO:0000313" key="4">
    <source>
        <dbReference type="Proteomes" id="UP000427769"/>
    </source>
</evidence>
<dbReference type="Pfam" id="PF08668">
    <property type="entry name" value="HDOD"/>
    <property type="match status" value="1"/>
</dbReference>
<dbReference type="EMBL" id="AP021875">
    <property type="protein sequence ID" value="BBO76085.1"/>
    <property type="molecule type" value="Genomic_DNA"/>
</dbReference>
<dbReference type="SUPFAM" id="SSF109604">
    <property type="entry name" value="HD-domain/PDEase-like"/>
    <property type="match status" value="1"/>
</dbReference>
<reference evidence="3 4" key="1">
    <citation type="submission" date="2019-11" db="EMBL/GenBank/DDBJ databases">
        <title>Comparative genomics of hydrocarbon-degrading Desulfosarcina strains.</title>
        <authorList>
            <person name="Watanabe M."/>
            <person name="Kojima H."/>
            <person name="Fukui M."/>
        </authorList>
    </citation>
    <scope>NUCLEOTIDE SEQUENCE [LARGE SCALE GENOMIC DNA]</scope>
    <source>
        <strain evidence="3 4">PP31</strain>
    </source>
</reference>
<accession>A0A5K7Z5U8</accession>
<dbReference type="PANTHER" id="PTHR33525">
    <property type="match status" value="1"/>
</dbReference>
<gene>
    <name evidence="3" type="ORF">DSCW_35020</name>
</gene>
<evidence type="ECO:0000313" key="3">
    <source>
        <dbReference type="EMBL" id="BBO76085.1"/>
    </source>
</evidence>
<dbReference type="Proteomes" id="UP000427769">
    <property type="component" value="Chromosome"/>
</dbReference>
<dbReference type="InterPro" id="IPR052340">
    <property type="entry name" value="RNase_Y/CdgJ"/>
</dbReference>
<dbReference type="OrthoDB" id="9803649at2"/>
<keyword evidence="4" id="KW-1185">Reference proteome</keyword>
<feature type="region of interest" description="Disordered" evidence="1">
    <location>
        <begin position="111"/>
        <end position="130"/>
    </location>
</feature>